<evidence type="ECO:0000256" key="3">
    <source>
        <dbReference type="ARBA" id="ARBA00022729"/>
    </source>
</evidence>
<dbReference type="InterPro" id="IPR011990">
    <property type="entry name" value="TPR-like_helical_dom_sf"/>
</dbReference>
<evidence type="ECO:0000256" key="5">
    <source>
        <dbReference type="ARBA" id="ARBA00023237"/>
    </source>
</evidence>
<evidence type="ECO:0000256" key="2">
    <source>
        <dbReference type="ARBA" id="ARBA00006275"/>
    </source>
</evidence>
<dbReference type="PROSITE" id="PS51257">
    <property type="entry name" value="PROKAR_LIPOPROTEIN"/>
    <property type="match status" value="1"/>
</dbReference>
<dbReference type="AlphaFoldDB" id="A0A078QU71"/>
<dbReference type="EMBL" id="JNHI01000043">
    <property type="protein sequence ID" value="KDS26665.1"/>
    <property type="molecule type" value="Genomic_DNA"/>
</dbReference>
<dbReference type="RefSeq" id="WP_032946335.1">
    <property type="nucleotide sequence ID" value="NZ_JNHI01000043.1"/>
</dbReference>
<evidence type="ECO:0000259" key="6">
    <source>
        <dbReference type="Pfam" id="PF07980"/>
    </source>
</evidence>
<evidence type="ECO:0000256" key="4">
    <source>
        <dbReference type="ARBA" id="ARBA00023136"/>
    </source>
</evidence>
<dbReference type="InterPro" id="IPR033985">
    <property type="entry name" value="SusD-like_N"/>
</dbReference>
<feature type="domain" description="RagB/SusD" evidence="6">
    <location>
        <begin position="369"/>
        <end position="483"/>
    </location>
</feature>
<comment type="caution">
    <text evidence="8">The sequence shown here is derived from an EMBL/GenBank/DDBJ whole genome shotgun (WGS) entry which is preliminary data.</text>
</comment>
<evidence type="ECO:0000313" key="8">
    <source>
        <dbReference type="EMBL" id="KDS26665.1"/>
    </source>
</evidence>
<reference evidence="8 9" key="1">
    <citation type="submission" date="2014-04" db="EMBL/GenBank/DDBJ databases">
        <authorList>
            <person name="Sears C."/>
            <person name="Carroll K."/>
            <person name="Sack B.R."/>
            <person name="Qadri F."/>
            <person name="Myers L.L."/>
            <person name="Chung G.-T."/>
            <person name="Escheverria P."/>
            <person name="Fraser C.M."/>
            <person name="Sadzewicz L."/>
            <person name="Shefchek K.A."/>
            <person name="Tallon L."/>
            <person name="Das S.P."/>
            <person name="Daugherty S."/>
            <person name="Mongodin E.F."/>
        </authorList>
    </citation>
    <scope>NUCLEOTIDE SEQUENCE [LARGE SCALE GENOMIC DNA]</scope>
    <source>
        <strain evidence="9">3775 SL(B) 10 (iv)</strain>
    </source>
</reference>
<dbReference type="Proteomes" id="UP000028134">
    <property type="component" value="Unassembled WGS sequence"/>
</dbReference>
<dbReference type="Pfam" id="PF07980">
    <property type="entry name" value="SusD_RagB"/>
    <property type="match status" value="1"/>
</dbReference>
<evidence type="ECO:0000259" key="7">
    <source>
        <dbReference type="Pfam" id="PF14322"/>
    </source>
</evidence>
<comment type="similarity">
    <text evidence="2">Belongs to the SusD family.</text>
</comment>
<feature type="domain" description="SusD-like N-terminal" evidence="7">
    <location>
        <begin position="93"/>
        <end position="240"/>
    </location>
</feature>
<keyword evidence="4" id="KW-0472">Membrane</keyword>
<proteinExistence type="inferred from homology"/>
<keyword evidence="3" id="KW-0732">Signal</keyword>
<comment type="subcellular location">
    <subcellularLocation>
        <location evidence="1">Cell outer membrane</location>
    </subcellularLocation>
</comment>
<dbReference type="Pfam" id="PF14322">
    <property type="entry name" value="SusD-like_3"/>
    <property type="match status" value="1"/>
</dbReference>
<evidence type="ECO:0000313" key="9">
    <source>
        <dbReference type="Proteomes" id="UP000028134"/>
    </source>
</evidence>
<accession>A0A078QU71</accession>
<dbReference type="SUPFAM" id="SSF48452">
    <property type="entry name" value="TPR-like"/>
    <property type="match status" value="1"/>
</dbReference>
<dbReference type="Gene3D" id="1.25.40.390">
    <property type="match status" value="1"/>
</dbReference>
<dbReference type="PATRIC" id="fig|1339350.3.peg.3839"/>
<evidence type="ECO:0000256" key="1">
    <source>
        <dbReference type="ARBA" id="ARBA00004442"/>
    </source>
</evidence>
<dbReference type="GO" id="GO:0009279">
    <property type="term" value="C:cell outer membrane"/>
    <property type="evidence" value="ECO:0007669"/>
    <property type="project" value="UniProtKB-SubCell"/>
</dbReference>
<protein>
    <submittedName>
        <fullName evidence="8">Starch-binding associating with outer membrane family protein</fullName>
    </submittedName>
</protein>
<organism evidence="8 9">
    <name type="scientific">Phocaeicola vulgatus str. 3775 SL</name>
    <name type="common">B</name>
    <name type="synonym">iv</name>
    <dbReference type="NCBI Taxonomy" id="1339350"/>
    <lineage>
        <taxon>Bacteria</taxon>
        <taxon>Pseudomonadati</taxon>
        <taxon>Bacteroidota</taxon>
        <taxon>Bacteroidia</taxon>
        <taxon>Bacteroidales</taxon>
        <taxon>Bacteroidaceae</taxon>
        <taxon>Phocaeicola</taxon>
    </lineage>
</organism>
<dbReference type="InterPro" id="IPR012944">
    <property type="entry name" value="SusD_RagB_dom"/>
</dbReference>
<keyword evidence="5" id="KW-0998">Cell outer membrane</keyword>
<name>A0A078QU71_PHOVU</name>
<sequence>MKKYILNAIAIFTFATGLSSCGDSFLETDNYKGVDLEGGLNTVTNVSTALNGTYYQLFYYAFAGNYALAIGDIPTDITYWNTKTGHFDGIYTYTFTDTDTYLKSIWEYGYKTADNAARVIQASQALYNNASDDEKTELNMYMAEAYALRGYAQLLLTNIYGHQIKVNGQDFSSELGIVIIDQPKEALTKISRSTVGESYEAIINDLKNALSHFEAAGKDRGELQYLGKAATNGLLARTYLYLENWDEARNYAEQALKTAGITTLTNDANAYKALYNSEISNSESMFALAITNTTNWSANSYGTLWSTYNFSPSPKLISMYATNDCRKILIDGRDKTSTESEPVYTGGKIAHFSSGNPARGTNYIVNAPEMYLIKAEANVQLNKLNEAKEALLVVAKRNLDIKSTNDLPSEKENLMSFIKDERARELFQEGMRLYDLRRWNERVSVYANSAPAIKFTYTNYEISNLVFPIPSAEINAGFGVTQNNWTNTLPK</sequence>
<gene>
    <name evidence="8" type="ORF">M097_4031</name>
</gene>